<reference evidence="1" key="1">
    <citation type="submission" date="2020-03" db="EMBL/GenBank/DDBJ databases">
        <title>The deep terrestrial virosphere.</title>
        <authorList>
            <person name="Holmfeldt K."/>
            <person name="Nilsson E."/>
            <person name="Simone D."/>
            <person name="Lopez-Fernandez M."/>
            <person name="Wu X."/>
            <person name="de Brujin I."/>
            <person name="Lundin D."/>
            <person name="Andersson A."/>
            <person name="Bertilsson S."/>
            <person name="Dopson M."/>
        </authorList>
    </citation>
    <scope>NUCLEOTIDE SEQUENCE</scope>
    <source>
        <strain evidence="2">MM415A02103</strain>
        <strain evidence="1">MM415B01169</strain>
    </source>
</reference>
<organism evidence="1">
    <name type="scientific">viral metagenome</name>
    <dbReference type="NCBI Taxonomy" id="1070528"/>
    <lineage>
        <taxon>unclassified sequences</taxon>
        <taxon>metagenomes</taxon>
        <taxon>organismal metagenomes</taxon>
    </lineage>
</organism>
<accession>A0A6M3ISQ7</accession>
<sequence>MTPDQISILTEMNNDLISKAAKALAENEILKLRVKVLEEMLFGKKSLAEEEAIGTMKYGEGAN</sequence>
<dbReference type="EMBL" id="MT141399">
    <property type="protein sequence ID" value="QJA60175.1"/>
    <property type="molecule type" value="Genomic_DNA"/>
</dbReference>
<dbReference type="EMBL" id="MT142074">
    <property type="protein sequence ID" value="QJA74094.1"/>
    <property type="molecule type" value="Genomic_DNA"/>
</dbReference>
<name>A0A6M3ISQ7_9ZZZZ</name>
<evidence type="ECO:0000313" key="2">
    <source>
        <dbReference type="EMBL" id="QJA74094.1"/>
    </source>
</evidence>
<dbReference type="AlphaFoldDB" id="A0A6M3ISQ7"/>
<evidence type="ECO:0000313" key="1">
    <source>
        <dbReference type="EMBL" id="QJA60175.1"/>
    </source>
</evidence>
<proteinExistence type="predicted"/>
<gene>
    <name evidence="2" type="ORF">MM415A02103_0005</name>
    <name evidence="1" type="ORF">MM415B01169_0008</name>
</gene>
<protein>
    <submittedName>
        <fullName evidence="1">Uncharacterized protein</fullName>
    </submittedName>
</protein>